<comment type="similarity">
    <text evidence="2">Belongs to the TonB family.</text>
</comment>
<dbReference type="NCBIfam" id="TIGR01352">
    <property type="entry name" value="tonB_Cterm"/>
    <property type="match status" value="1"/>
</dbReference>
<dbReference type="Pfam" id="PF03544">
    <property type="entry name" value="TonB_C"/>
    <property type="match status" value="1"/>
</dbReference>
<keyword evidence="8" id="KW-1133">Transmembrane helix</keyword>
<evidence type="ECO:0000256" key="6">
    <source>
        <dbReference type="ARBA" id="ARBA00022692"/>
    </source>
</evidence>
<evidence type="ECO:0000256" key="9">
    <source>
        <dbReference type="ARBA" id="ARBA00023136"/>
    </source>
</evidence>
<keyword evidence="7" id="KW-0653">Protein transport</keyword>
<evidence type="ECO:0000256" key="3">
    <source>
        <dbReference type="ARBA" id="ARBA00022448"/>
    </source>
</evidence>
<dbReference type="InterPro" id="IPR006260">
    <property type="entry name" value="TonB/TolA_C"/>
</dbReference>
<comment type="subcellular location">
    <subcellularLocation>
        <location evidence="1">Cell inner membrane</location>
        <topology evidence="1">Single-pass membrane protein</topology>
        <orientation evidence="1">Periplasmic side</orientation>
    </subcellularLocation>
</comment>
<evidence type="ECO:0000256" key="5">
    <source>
        <dbReference type="ARBA" id="ARBA00022519"/>
    </source>
</evidence>
<dbReference type="InterPro" id="IPR051045">
    <property type="entry name" value="TonB-dependent_transducer"/>
</dbReference>
<dbReference type="EMBL" id="CP094669">
    <property type="protein sequence ID" value="UOG75123.1"/>
    <property type="molecule type" value="Genomic_DNA"/>
</dbReference>
<proteinExistence type="inferred from homology"/>
<dbReference type="SUPFAM" id="SSF74653">
    <property type="entry name" value="TolA/TonB C-terminal domain"/>
    <property type="match status" value="1"/>
</dbReference>
<evidence type="ECO:0000313" key="11">
    <source>
        <dbReference type="EMBL" id="UOG75123.1"/>
    </source>
</evidence>
<keyword evidence="4" id="KW-1003">Cell membrane</keyword>
<evidence type="ECO:0000256" key="2">
    <source>
        <dbReference type="ARBA" id="ARBA00006555"/>
    </source>
</evidence>
<evidence type="ECO:0000256" key="4">
    <source>
        <dbReference type="ARBA" id="ARBA00022475"/>
    </source>
</evidence>
<keyword evidence="12" id="KW-1185">Reference proteome</keyword>
<keyword evidence="9" id="KW-0472">Membrane</keyword>
<evidence type="ECO:0000256" key="7">
    <source>
        <dbReference type="ARBA" id="ARBA00022927"/>
    </source>
</evidence>
<keyword evidence="6" id="KW-0812">Transmembrane</keyword>
<keyword evidence="3" id="KW-0813">Transport</keyword>
<keyword evidence="5" id="KW-0997">Cell inner membrane</keyword>
<evidence type="ECO:0000313" key="12">
    <source>
        <dbReference type="Proteomes" id="UP000831113"/>
    </source>
</evidence>
<accession>A0ABY4CXY0</accession>
<reference evidence="11 12" key="1">
    <citation type="submission" date="2022-03" db="EMBL/GenBank/DDBJ databases">
        <title>Hymenobactersp. isolated from the air.</title>
        <authorList>
            <person name="Won M."/>
            <person name="Kwon S.-W."/>
        </authorList>
    </citation>
    <scope>NUCLEOTIDE SEQUENCE [LARGE SCALE GENOMIC DNA]</scope>
    <source>
        <strain evidence="11 12">KACC 21982</strain>
    </source>
</reference>
<dbReference type="RefSeq" id="WP_243798975.1">
    <property type="nucleotide sequence ID" value="NZ_CP094669.1"/>
</dbReference>
<sequence>MFQLLLFILVSGLCLGSGGVWAQSEKLASTPENLAVDVPVSHIQDTLSNPDLTGLQELKVGWIFVEQMPIYRGIDKKSGGWEGLTRFIQQNLSWPPEAPQESGKVYVSFVIDKSGSIRDTKVVRWLHPAMDAEALRVVQLLDYQFTPAQTNGHPVSVPYTIPIIFSKEPVEELQSRRHR</sequence>
<organism evidence="11 12">
    <name type="scientific">Hymenobacter tibetensis</name>
    <dbReference type="NCBI Taxonomy" id="497967"/>
    <lineage>
        <taxon>Bacteria</taxon>
        <taxon>Pseudomonadati</taxon>
        <taxon>Bacteroidota</taxon>
        <taxon>Cytophagia</taxon>
        <taxon>Cytophagales</taxon>
        <taxon>Hymenobacteraceae</taxon>
        <taxon>Hymenobacter</taxon>
    </lineage>
</organism>
<protein>
    <submittedName>
        <fullName evidence="11">Energy transducer TonB</fullName>
    </submittedName>
</protein>
<evidence type="ECO:0000256" key="1">
    <source>
        <dbReference type="ARBA" id="ARBA00004383"/>
    </source>
</evidence>
<name>A0ABY4CXY0_9BACT</name>
<evidence type="ECO:0000256" key="8">
    <source>
        <dbReference type="ARBA" id="ARBA00022989"/>
    </source>
</evidence>
<gene>
    <name evidence="11" type="ORF">MTX78_00660</name>
</gene>
<dbReference type="PANTHER" id="PTHR33446">
    <property type="entry name" value="PROTEIN TONB-RELATED"/>
    <property type="match status" value="1"/>
</dbReference>
<dbReference type="InterPro" id="IPR037682">
    <property type="entry name" value="TonB_C"/>
</dbReference>
<dbReference type="Gene3D" id="3.30.1150.10">
    <property type="match status" value="1"/>
</dbReference>
<dbReference type="PANTHER" id="PTHR33446:SF2">
    <property type="entry name" value="PROTEIN TONB"/>
    <property type="match status" value="1"/>
</dbReference>
<dbReference type="Proteomes" id="UP000831113">
    <property type="component" value="Chromosome"/>
</dbReference>
<feature type="domain" description="TonB C-terminal" evidence="10">
    <location>
        <begin position="101"/>
        <end position="165"/>
    </location>
</feature>
<evidence type="ECO:0000259" key="10">
    <source>
        <dbReference type="Pfam" id="PF03544"/>
    </source>
</evidence>